<gene>
    <name evidence="2" type="ORF">M0654_08285</name>
</gene>
<sequence>MIRRKLVAAALFFTLFGAIAFMPPFALLFRTNTRVLGVPLEAAYIFVVWILLILGARWFSRVLPDDNATPADAQQDRSS</sequence>
<dbReference type="Proteomes" id="UP001202827">
    <property type="component" value="Unassembled WGS sequence"/>
</dbReference>
<name>A0ABT0IQ29_9HYPH</name>
<proteinExistence type="predicted"/>
<evidence type="ECO:0008006" key="4">
    <source>
        <dbReference type="Google" id="ProtNLM"/>
    </source>
</evidence>
<protein>
    <recommendedName>
        <fullName evidence="4">DUF3311 domain-containing protein</fullName>
    </recommendedName>
</protein>
<accession>A0ABT0IQ29</accession>
<evidence type="ECO:0000313" key="3">
    <source>
        <dbReference type="Proteomes" id="UP001202827"/>
    </source>
</evidence>
<dbReference type="RefSeq" id="WP_248682688.1">
    <property type="nucleotide sequence ID" value="NZ_JALPRY010000009.1"/>
</dbReference>
<reference evidence="2 3" key="1">
    <citation type="submission" date="2022-04" db="EMBL/GenBank/DDBJ databases">
        <title>Rhizobium coralii sp. nov., isolated from coral Turbinaria peltata.</title>
        <authorList>
            <person name="Sun H."/>
        </authorList>
    </citation>
    <scope>NUCLEOTIDE SEQUENCE [LARGE SCALE GENOMIC DNA]</scope>
    <source>
        <strain evidence="2 3">NTR19</strain>
    </source>
</reference>
<keyword evidence="1" id="KW-1133">Transmembrane helix</keyword>
<keyword evidence="3" id="KW-1185">Reference proteome</keyword>
<comment type="caution">
    <text evidence="2">The sequence shown here is derived from an EMBL/GenBank/DDBJ whole genome shotgun (WGS) entry which is preliminary data.</text>
</comment>
<organism evidence="2 3">
    <name type="scientific">Neorhizobium turbinariae</name>
    <dbReference type="NCBI Taxonomy" id="2937795"/>
    <lineage>
        <taxon>Bacteria</taxon>
        <taxon>Pseudomonadati</taxon>
        <taxon>Pseudomonadota</taxon>
        <taxon>Alphaproteobacteria</taxon>
        <taxon>Hyphomicrobiales</taxon>
        <taxon>Rhizobiaceae</taxon>
        <taxon>Rhizobium/Agrobacterium group</taxon>
        <taxon>Neorhizobium</taxon>
    </lineage>
</organism>
<dbReference type="EMBL" id="JALPRY010000009">
    <property type="protein sequence ID" value="MCK8779985.1"/>
    <property type="molecule type" value="Genomic_DNA"/>
</dbReference>
<keyword evidence="1" id="KW-0812">Transmembrane</keyword>
<evidence type="ECO:0000313" key="2">
    <source>
        <dbReference type="EMBL" id="MCK8779985.1"/>
    </source>
</evidence>
<evidence type="ECO:0000256" key="1">
    <source>
        <dbReference type="SAM" id="Phobius"/>
    </source>
</evidence>
<keyword evidence="1" id="KW-0472">Membrane</keyword>
<feature type="transmembrane region" description="Helical" evidence="1">
    <location>
        <begin position="36"/>
        <end position="54"/>
    </location>
</feature>